<feature type="domain" description="CoA-binding" evidence="8">
    <location>
        <begin position="82"/>
        <end position="182"/>
    </location>
</feature>
<evidence type="ECO:0000259" key="8">
    <source>
        <dbReference type="SMART" id="SM00881"/>
    </source>
</evidence>
<dbReference type="Gene3D" id="1.10.10.10">
    <property type="entry name" value="Winged helix-like DNA-binding domain superfamily/Winged helix DNA-binding domain"/>
    <property type="match status" value="1"/>
</dbReference>
<dbReference type="InterPro" id="IPR036390">
    <property type="entry name" value="WH_DNA-bd_sf"/>
</dbReference>
<dbReference type="InterPro" id="IPR003781">
    <property type="entry name" value="CoA-bd"/>
</dbReference>
<dbReference type="Proteomes" id="UP000461754">
    <property type="component" value="Unassembled WGS sequence"/>
</dbReference>
<evidence type="ECO:0000256" key="3">
    <source>
        <dbReference type="ARBA" id="ARBA00023015"/>
    </source>
</evidence>
<accession>A0A7X2NFK5</accession>
<comment type="function">
    <text evidence="7">Modulates transcription in response to changes in cellular NADH/NAD(+) redox state.</text>
</comment>
<dbReference type="GO" id="GO:0003677">
    <property type="term" value="F:DNA binding"/>
    <property type="evidence" value="ECO:0007669"/>
    <property type="project" value="UniProtKB-UniRule"/>
</dbReference>
<feature type="DNA-binding region" description="H-T-H motif" evidence="7">
    <location>
        <begin position="18"/>
        <end position="57"/>
    </location>
</feature>
<dbReference type="NCBIfam" id="NF003996">
    <property type="entry name" value="PRK05472.2-5"/>
    <property type="match status" value="1"/>
</dbReference>
<dbReference type="NCBIfam" id="NF003994">
    <property type="entry name" value="PRK05472.2-3"/>
    <property type="match status" value="1"/>
</dbReference>
<comment type="subcellular location">
    <subcellularLocation>
        <location evidence="7">Cytoplasm</location>
    </subcellularLocation>
</comment>
<reference evidence="9 10" key="1">
    <citation type="submission" date="2019-08" db="EMBL/GenBank/DDBJ databases">
        <title>In-depth cultivation of the pig gut microbiome towards novel bacterial diversity and tailored functional studies.</title>
        <authorList>
            <person name="Wylensek D."/>
            <person name="Hitch T.C.A."/>
            <person name="Clavel T."/>
        </authorList>
    </citation>
    <scope>NUCLEOTIDE SEQUENCE [LARGE SCALE GENOMIC DNA]</scope>
    <source>
        <strain evidence="9 10">RF-744-FAT-4</strain>
    </source>
</reference>
<keyword evidence="6 7" id="KW-0804">Transcription</keyword>
<dbReference type="SUPFAM" id="SSF51735">
    <property type="entry name" value="NAD(P)-binding Rossmann-fold domains"/>
    <property type="match status" value="1"/>
</dbReference>
<sequence length="211" mass="24034">MRKNSKKVSMSVVRRLPKYYRFLTDLNERGFQKISSMELSKMMGLTASQIRQDLNSFGAYGQQGYGYRVQELKDVIHDLLGLDRPYRCVIIGAGNLGHAISHYEGFKNEGIWIRAMFDIDSEKVGQTHDGVPIFHMEYLDEYVKENMINIAILCVPRAIGQSVANEVVRTGIKGIMNFVPIDLTLPDDVMIEDVNISDSLYTLTYMLSHTQ</sequence>
<dbReference type="NCBIfam" id="NF003990">
    <property type="entry name" value="PRK05472.1-4"/>
    <property type="match status" value="1"/>
</dbReference>
<name>A0A7X2NFK5_9FIRM</name>
<dbReference type="GO" id="GO:0005737">
    <property type="term" value="C:cytoplasm"/>
    <property type="evidence" value="ECO:0007669"/>
    <property type="project" value="UniProtKB-SubCell"/>
</dbReference>
<comment type="caution">
    <text evidence="9">The sequence shown here is derived from an EMBL/GenBank/DDBJ whole genome shotgun (WGS) entry which is preliminary data.</text>
</comment>
<protein>
    <recommendedName>
        <fullName evidence="7">Redox-sensing transcriptional repressor Rex</fullName>
    </recommendedName>
</protein>
<dbReference type="AlphaFoldDB" id="A0A7X2NFK5"/>
<keyword evidence="1 7" id="KW-0963">Cytoplasm</keyword>
<evidence type="ECO:0000313" key="10">
    <source>
        <dbReference type="Proteomes" id="UP000461754"/>
    </source>
</evidence>
<dbReference type="PANTHER" id="PTHR35786:SF1">
    <property type="entry name" value="REDOX-SENSING TRANSCRIPTIONAL REPRESSOR REX 1"/>
    <property type="match status" value="1"/>
</dbReference>
<keyword evidence="5 7" id="KW-0238">DNA-binding</keyword>
<dbReference type="Gene3D" id="3.40.50.720">
    <property type="entry name" value="NAD(P)-binding Rossmann-like Domain"/>
    <property type="match status" value="1"/>
</dbReference>
<dbReference type="SMART" id="SM00881">
    <property type="entry name" value="CoA_binding"/>
    <property type="match status" value="1"/>
</dbReference>
<dbReference type="InterPro" id="IPR009718">
    <property type="entry name" value="Rex_DNA-bd_C_dom"/>
</dbReference>
<dbReference type="HAMAP" id="MF_01131">
    <property type="entry name" value="Rex"/>
    <property type="match status" value="1"/>
</dbReference>
<evidence type="ECO:0000256" key="5">
    <source>
        <dbReference type="ARBA" id="ARBA00023125"/>
    </source>
</evidence>
<dbReference type="InterPro" id="IPR036291">
    <property type="entry name" value="NAD(P)-bd_dom_sf"/>
</dbReference>
<evidence type="ECO:0000313" key="9">
    <source>
        <dbReference type="EMBL" id="MSS19682.1"/>
    </source>
</evidence>
<keyword evidence="10" id="KW-1185">Reference proteome</keyword>
<dbReference type="Pfam" id="PF06971">
    <property type="entry name" value="Put_DNA-bind_N"/>
    <property type="match status" value="1"/>
</dbReference>
<keyword evidence="4 7" id="KW-0520">NAD</keyword>
<dbReference type="NCBIfam" id="NF003989">
    <property type="entry name" value="PRK05472.1-3"/>
    <property type="match status" value="1"/>
</dbReference>
<evidence type="ECO:0000256" key="6">
    <source>
        <dbReference type="ARBA" id="ARBA00023163"/>
    </source>
</evidence>
<dbReference type="SUPFAM" id="SSF46785">
    <property type="entry name" value="Winged helix' DNA-binding domain"/>
    <property type="match status" value="1"/>
</dbReference>
<dbReference type="Pfam" id="PF02629">
    <property type="entry name" value="CoA_binding"/>
    <property type="match status" value="1"/>
</dbReference>
<organism evidence="9 10">
    <name type="scientific">Pseudoramibacter porci</name>
    <dbReference type="NCBI Taxonomy" id="2606631"/>
    <lineage>
        <taxon>Bacteria</taxon>
        <taxon>Bacillati</taxon>
        <taxon>Bacillota</taxon>
        <taxon>Clostridia</taxon>
        <taxon>Eubacteriales</taxon>
        <taxon>Eubacteriaceae</taxon>
        <taxon>Pseudoramibacter</taxon>
    </lineage>
</organism>
<dbReference type="InterPro" id="IPR022876">
    <property type="entry name" value="Tscrpt_rep_Rex"/>
</dbReference>
<comment type="similarity">
    <text evidence="7">Belongs to the transcriptional regulatory Rex family.</text>
</comment>
<dbReference type="InterPro" id="IPR036388">
    <property type="entry name" value="WH-like_DNA-bd_sf"/>
</dbReference>
<dbReference type="RefSeq" id="WP_154576087.1">
    <property type="nucleotide sequence ID" value="NZ_VUMO01000004.1"/>
</dbReference>
<keyword evidence="3 7" id="KW-0805">Transcription regulation</keyword>
<evidence type="ECO:0000256" key="2">
    <source>
        <dbReference type="ARBA" id="ARBA00022491"/>
    </source>
</evidence>
<keyword evidence="2 7" id="KW-0678">Repressor</keyword>
<feature type="binding site" evidence="7">
    <location>
        <begin position="92"/>
        <end position="97"/>
    </location>
    <ligand>
        <name>NAD(+)</name>
        <dbReference type="ChEBI" id="CHEBI:57540"/>
    </ligand>
</feature>
<dbReference type="EMBL" id="VUMO01000004">
    <property type="protein sequence ID" value="MSS19682.1"/>
    <property type="molecule type" value="Genomic_DNA"/>
</dbReference>
<proteinExistence type="inferred from homology"/>
<comment type="subunit">
    <text evidence="7">Homodimer.</text>
</comment>
<dbReference type="GO" id="GO:0045892">
    <property type="term" value="P:negative regulation of DNA-templated transcription"/>
    <property type="evidence" value="ECO:0007669"/>
    <property type="project" value="InterPro"/>
</dbReference>
<evidence type="ECO:0000256" key="1">
    <source>
        <dbReference type="ARBA" id="ARBA00022490"/>
    </source>
</evidence>
<evidence type="ECO:0000256" key="7">
    <source>
        <dbReference type="HAMAP-Rule" id="MF_01131"/>
    </source>
</evidence>
<dbReference type="PANTHER" id="PTHR35786">
    <property type="entry name" value="REDOX-SENSING TRANSCRIPTIONAL REPRESSOR REX"/>
    <property type="match status" value="1"/>
</dbReference>
<dbReference type="GO" id="GO:0003700">
    <property type="term" value="F:DNA-binding transcription factor activity"/>
    <property type="evidence" value="ECO:0007669"/>
    <property type="project" value="UniProtKB-UniRule"/>
</dbReference>
<dbReference type="GO" id="GO:0051775">
    <property type="term" value="P:response to redox state"/>
    <property type="evidence" value="ECO:0007669"/>
    <property type="project" value="InterPro"/>
</dbReference>
<dbReference type="NCBIfam" id="NF003995">
    <property type="entry name" value="PRK05472.2-4"/>
    <property type="match status" value="1"/>
</dbReference>
<gene>
    <name evidence="7" type="primary">rex</name>
    <name evidence="9" type="ORF">FYJ52_04590</name>
</gene>
<evidence type="ECO:0000256" key="4">
    <source>
        <dbReference type="ARBA" id="ARBA00023027"/>
    </source>
</evidence>